<feature type="coiled-coil region" evidence="1">
    <location>
        <begin position="122"/>
        <end position="174"/>
    </location>
</feature>
<evidence type="ECO:0000256" key="1">
    <source>
        <dbReference type="SAM" id="Coils"/>
    </source>
</evidence>
<dbReference type="STRING" id="1442371.A0A0D2I6U7"/>
<dbReference type="PANTHER" id="PTHR14305">
    <property type="entry name" value="E3 UBIQUITIN-PROTEIN LIGASE CCNB1IP1"/>
    <property type="match status" value="1"/>
</dbReference>
<feature type="compositionally biased region" description="Low complexity" evidence="2">
    <location>
        <begin position="340"/>
        <end position="357"/>
    </location>
</feature>
<feature type="compositionally biased region" description="Polar residues" evidence="2">
    <location>
        <begin position="266"/>
        <end position="275"/>
    </location>
</feature>
<feature type="compositionally biased region" description="Polar residues" evidence="2">
    <location>
        <begin position="358"/>
        <end position="368"/>
    </location>
</feature>
<organism evidence="3 4">
    <name type="scientific">Fonsecaea multimorphosa CBS 102226</name>
    <dbReference type="NCBI Taxonomy" id="1442371"/>
    <lineage>
        <taxon>Eukaryota</taxon>
        <taxon>Fungi</taxon>
        <taxon>Dikarya</taxon>
        <taxon>Ascomycota</taxon>
        <taxon>Pezizomycotina</taxon>
        <taxon>Eurotiomycetes</taxon>
        <taxon>Chaetothyriomycetidae</taxon>
        <taxon>Chaetothyriales</taxon>
        <taxon>Herpotrichiellaceae</taxon>
        <taxon>Fonsecaea</taxon>
    </lineage>
</organism>
<dbReference type="OrthoDB" id="441210at2759"/>
<dbReference type="SUPFAM" id="SSF57850">
    <property type="entry name" value="RING/U-box"/>
    <property type="match status" value="1"/>
</dbReference>
<feature type="region of interest" description="Disordered" evidence="2">
    <location>
        <begin position="224"/>
        <end position="286"/>
    </location>
</feature>
<dbReference type="GO" id="GO:0007131">
    <property type="term" value="P:reciprocal meiotic recombination"/>
    <property type="evidence" value="ECO:0007669"/>
    <property type="project" value="InterPro"/>
</dbReference>
<dbReference type="GO" id="GO:0061630">
    <property type="term" value="F:ubiquitin protein ligase activity"/>
    <property type="evidence" value="ECO:0007669"/>
    <property type="project" value="InterPro"/>
</dbReference>
<evidence type="ECO:0000256" key="2">
    <source>
        <dbReference type="SAM" id="MobiDB-lite"/>
    </source>
</evidence>
<dbReference type="GeneID" id="27717163"/>
<proteinExistence type="predicted"/>
<keyword evidence="1" id="KW-0175">Coiled coil</keyword>
<gene>
    <name evidence="3" type="ORF">Z520_11417</name>
</gene>
<evidence type="ECO:0008006" key="5">
    <source>
        <dbReference type="Google" id="ProtNLM"/>
    </source>
</evidence>
<name>A0A0D2I6U7_9EURO</name>
<evidence type="ECO:0000313" key="3">
    <source>
        <dbReference type="EMBL" id="KIX92941.1"/>
    </source>
</evidence>
<dbReference type="Proteomes" id="UP000053411">
    <property type="component" value="Unassembled WGS sequence"/>
</dbReference>
<reference evidence="3 4" key="1">
    <citation type="submission" date="2015-01" db="EMBL/GenBank/DDBJ databases">
        <title>The Genome Sequence of Fonsecaea multimorphosa CBS 102226.</title>
        <authorList>
            <consortium name="The Broad Institute Genomics Platform"/>
            <person name="Cuomo C."/>
            <person name="de Hoog S."/>
            <person name="Gorbushina A."/>
            <person name="Stielow B."/>
            <person name="Teixiera M."/>
            <person name="Abouelleil A."/>
            <person name="Chapman S.B."/>
            <person name="Priest M."/>
            <person name="Young S.K."/>
            <person name="Wortman J."/>
            <person name="Nusbaum C."/>
            <person name="Birren B."/>
        </authorList>
    </citation>
    <scope>NUCLEOTIDE SEQUENCE [LARGE SCALE GENOMIC DNA]</scope>
    <source>
        <strain evidence="3 4">CBS 102226</strain>
    </source>
</reference>
<keyword evidence="4" id="KW-1185">Reference proteome</keyword>
<evidence type="ECO:0000313" key="4">
    <source>
        <dbReference type="Proteomes" id="UP000053411"/>
    </source>
</evidence>
<dbReference type="RefSeq" id="XP_016627064.1">
    <property type="nucleotide sequence ID" value="XM_016781906.1"/>
</dbReference>
<protein>
    <recommendedName>
        <fullName evidence="5">RING-type domain-containing protein</fullName>
    </recommendedName>
</protein>
<dbReference type="AlphaFoldDB" id="A0A0D2I6U7"/>
<accession>A0A0D2I6U7</accession>
<dbReference type="InterPro" id="IPR042448">
    <property type="entry name" value="CCNB1IP1"/>
</dbReference>
<sequence>MGAVVELLSRRRQLSQLARMSSLGISFRALDLTCFRHIFCIPCAEKTGLSTAPRNQRRCPVCKTDLPNPHDAVSNLVNPPEDFKTSVLCGLDPASIVECAQRALSFWTYQNAQEHAYQQYISRNLTQRYHQLNAEAEREANDANTRIQALESQIQELNADRQSMDQKYAQLLEQYQEKGKKQAQTQKLYDILKQRVMMEKMEPLADNDVTQTLQSINILPQIERTQPAVESRQTFRAPDPLPMADRSISRYGQLQDGPERLHPHQRSGSSVSGSEQRGMLPPERLRVSRTRRWPNITNVFVLTCYNSEPGGHFKNALATNTLASSASSGCQPISYTGNKSTFSASRSSSANIVSSPAKQPTQSPKLDL</sequence>
<dbReference type="EMBL" id="KN848099">
    <property type="protein sequence ID" value="KIX92941.1"/>
    <property type="molecule type" value="Genomic_DNA"/>
</dbReference>
<dbReference type="GO" id="GO:0000795">
    <property type="term" value="C:synaptonemal complex"/>
    <property type="evidence" value="ECO:0007669"/>
    <property type="project" value="InterPro"/>
</dbReference>
<dbReference type="VEuPathDB" id="FungiDB:Z520_11417"/>
<dbReference type="PANTHER" id="PTHR14305:SF0">
    <property type="entry name" value="E3 UBIQUITIN-PROTEIN LIGASE CCNB1IP1"/>
    <property type="match status" value="1"/>
</dbReference>
<feature type="region of interest" description="Disordered" evidence="2">
    <location>
        <begin position="333"/>
        <end position="368"/>
    </location>
</feature>